<dbReference type="NCBIfam" id="NF003218">
    <property type="entry name" value="PRK04184.1"/>
    <property type="match status" value="1"/>
</dbReference>
<dbReference type="SUPFAM" id="SSF55874">
    <property type="entry name" value="ATPase domain of HSP90 chaperone/DNA topoisomerase II/histidine kinase"/>
    <property type="match status" value="1"/>
</dbReference>
<dbReference type="InterPro" id="IPR015320">
    <property type="entry name" value="TopoVI_B_transducer"/>
</dbReference>
<feature type="region of interest" description="Disordered" evidence="2">
    <location>
        <begin position="550"/>
        <end position="579"/>
    </location>
</feature>
<comment type="subcellular location">
    <subcellularLocation>
        <location evidence="1">Plastid</location>
    </subcellularLocation>
</comment>
<dbReference type="GO" id="GO:0006265">
    <property type="term" value="P:DNA topological change"/>
    <property type="evidence" value="ECO:0007669"/>
    <property type="project" value="InterPro"/>
</dbReference>
<dbReference type="GO" id="GO:0003918">
    <property type="term" value="F:DNA topoisomerase type II (double strand cut, ATP-hydrolyzing) activity"/>
    <property type="evidence" value="ECO:0007669"/>
    <property type="project" value="InterPro"/>
</dbReference>
<dbReference type="GO" id="GO:0003677">
    <property type="term" value="F:DNA binding"/>
    <property type="evidence" value="ECO:0007669"/>
    <property type="project" value="InterPro"/>
</dbReference>
<dbReference type="GO" id="GO:0009536">
    <property type="term" value="C:plastid"/>
    <property type="evidence" value="ECO:0007669"/>
    <property type="project" value="UniProtKB-SubCell"/>
</dbReference>
<evidence type="ECO:0000256" key="2">
    <source>
        <dbReference type="SAM" id="MobiDB-lite"/>
    </source>
</evidence>
<dbReference type="EMBL" id="HBIJ01004474">
    <property type="protein sequence ID" value="CAE0362416.1"/>
    <property type="molecule type" value="Transcribed_RNA"/>
</dbReference>
<accession>A0A7S3JTY5</accession>
<feature type="compositionally biased region" description="Acidic residues" evidence="2">
    <location>
        <begin position="640"/>
        <end position="658"/>
    </location>
</feature>
<dbReference type="Gene3D" id="3.30.230.10">
    <property type="match status" value="1"/>
</dbReference>
<protein>
    <recommendedName>
        <fullName evidence="3">DNA topoisomerase VI subunit B transducer domain-containing protein</fullName>
    </recommendedName>
</protein>
<feature type="domain" description="DNA topoisomerase VI subunit B transducer" evidence="3">
    <location>
        <begin position="276"/>
        <end position="441"/>
    </location>
</feature>
<dbReference type="Gene3D" id="3.30.565.10">
    <property type="entry name" value="Histidine kinase-like ATPase, C-terminal domain"/>
    <property type="match status" value="1"/>
</dbReference>
<dbReference type="Pfam" id="PF09239">
    <property type="entry name" value="Topo-VIb_trans"/>
    <property type="match status" value="1"/>
</dbReference>
<dbReference type="SUPFAM" id="SSF54211">
    <property type="entry name" value="Ribosomal protein S5 domain 2-like"/>
    <property type="match status" value="1"/>
</dbReference>
<evidence type="ECO:0000313" key="4">
    <source>
        <dbReference type="EMBL" id="CAE0362416.1"/>
    </source>
</evidence>
<evidence type="ECO:0000259" key="3">
    <source>
        <dbReference type="Pfam" id="PF09239"/>
    </source>
</evidence>
<proteinExistence type="predicted"/>
<sequence length="753" mass="83640">MTSKKKSGNDDDQADPDRMATKKTGFYRVTCRDNGCGIKPEVIPEALGRVLAGSKYGVRQTRGKFGLGAKMALIWAKKSTGAPIQVQSATVDAKQITNMTIDIDVYRNEPKILEQTQISNKEKWRGTQVTVVVGGAWSAYKARIITYLQQLAIITPYAQINFQFIPKQDKAKKQLILCFEPRSDKVPLPPKKSGYHPWALNELLLHQLLQRTSTKNLKTFFTESEISGIDTNLAHRLVTELDDDIAKKSPSQIANDPKKVARLSRFLRAIKAFSPPDGSSLSPVGEYNLRLGVNKELDPLYVATRALPKAQSYEGHPFMVEAAVSIGGKGINTGLAAEPGLYIHRFANRIPLLFEAGADVVTRVAKTKIKWSSYKIDPKKDNVQVFVSIVSTKIPFKGTSKEYIGEDATEIHDAVRSCLQHCCSQLRAHLARRDMDRKHKDRRSILLKYAPDVARSLCQVFTDLMDPQGNNGGYGPTPADRNPNRTRPTLTGLAAVAQREPLSTARIAQRREALRARIRALPGNINSQLIIQKLTQAVDRQMQIEDQLLQDNNDDSNDDQPNRRSSKQQKQRIAVARPSTTSFTVRTPLFVFRALGPTLKVVAHNNGNTLPAITPRPEPENCSIFDEDPIFGMGAPSSMDIDDEPLPLLDDDDDDDDANYQQKADVADLLGLSSAPTNGKADKKRAASEQDDDDDQPPPPRKRLRRANNTSTTSSKKQSSIIIIEDDDDDAEEQVSDSPSENDDDDDDDESWH</sequence>
<feature type="compositionally biased region" description="Acidic residues" evidence="2">
    <location>
        <begin position="724"/>
        <end position="753"/>
    </location>
</feature>
<dbReference type="InterPro" id="IPR020568">
    <property type="entry name" value="Ribosomal_Su5_D2-typ_SF"/>
</dbReference>
<organism evidence="4">
    <name type="scientific">Aureoumbra lagunensis</name>
    <dbReference type="NCBI Taxonomy" id="44058"/>
    <lineage>
        <taxon>Eukaryota</taxon>
        <taxon>Sar</taxon>
        <taxon>Stramenopiles</taxon>
        <taxon>Ochrophyta</taxon>
        <taxon>Pelagophyceae</taxon>
        <taxon>Pelagomonadales</taxon>
        <taxon>Aureoumbra</taxon>
    </lineage>
</organism>
<dbReference type="InterPro" id="IPR036890">
    <property type="entry name" value="HATPase_C_sf"/>
</dbReference>
<dbReference type="PANTHER" id="PTHR48444:SF1">
    <property type="entry name" value="DNA TOPOISOMERASE 6 SUBUNIT B"/>
    <property type="match status" value="1"/>
</dbReference>
<dbReference type="InterPro" id="IPR014721">
    <property type="entry name" value="Ribsml_uS5_D2-typ_fold_subgr"/>
</dbReference>
<dbReference type="AlphaFoldDB" id="A0A7S3JTY5"/>
<dbReference type="PANTHER" id="PTHR48444">
    <property type="entry name" value="DNA TOPOISOMERASE 6 SUBUNIT B"/>
    <property type="match status" value="1"/>
</dbReference>
<dbReference type="CDD" id="cd00823">
    <property type="entry name" value="TopoIIB_Trans"/>
    <property type="match status" value="1"/>
</dbReference>
<feature type="region of interest" description="Disordered" evidence="2">
    <location>
        <begin position="610"/>
        <end position="753"/>
    </location>
</feature>
<evidence type="ECO:0000256" key="1">
    <source>
        <dbReference type="ARBA" id="ARBA00004474"/>
    </source>
</evidence>
<reference evidence="4" key="1">
    <citation type="submission" date="2021-01" db="EMBL/GenBank/DDBJ databases">
        <authorList>
            <person name="Corre E."/>
            <person name="Pelletier E."/>
            <person name="Niang G."/>
            <person name="Scheremetjew M."/>
            <person name="Finn R."/>
            <person name="Kale V."/>
            <person name="Holt S."/>
            <person name="Cochrane G."/>
            <person name="Meng A."/>
            <person name="Brown T."/>
            <person name="Cohen L."/>
        </authorList>
    </citation>
    <scope>NUCLEOTIDE SEQUENCE</scope>
    <source>
        <strain evidence="4">CCMP1510</strain>
    </source>
</reference>
<feature type="compositionally biased region" description="Low complexity" evidence="2">
    <location>
        <begin position="714"/>
        <end position="723"/>
    </location>
</feature>
<name>A0A7S3JTY5_9STRA</name>
<gene>
    <name evidence="4" type="ORF">ALAG00032_LOCUS3157</name>
</gene>